<gene>
    <name evidence="1" type="ORF">EV383_4416</name>
</gene>
<proteinExistence type="predicted"/>
<comment type="caution">
    <text evidence="1">The sequence shown here is derived from an EMBL/GenBank/DDBJ whole genome shotgun (WGS) entry which is preliminary data.</text>
</comment>
<sequence length="74" mass="8249">MDHISDYEAFTSAYGRAFTDAHISAVGGQQDQQERSGQEEIVWGEVQPRTKSTVAAWEKARRAVSDPDSLRHDA</sequence>
<evidence type="ECO:0000313" key="1">
    <source>
        <dbReference type="EMBL" id="RZT87491.1"/>
    </source>
</evidence>
<dbReference type="EMBL" id="SHKL01000001">
    <property type="protein sequence ID" value="RZT87491.1"/>
    <property type="molecule type" value="Genomic_DNA"/>
</dbReference>
<accession>A0A4Q7V2A5</accession>
<dbReference type="Proteomes" id="UP000291591">
    <property type="component" value="Unassembled WGS sequence"/>
</dbReference>
<dbReference type="RefSeq" id="WP_130291638.1">
    <property type="nucleotide sequence ID" value="NZ_SHKL01000001.1"/>
</dbReference>
<name>A0A4Q7V2A5_PSEST</name>
<protein>
    <submittedName>
        <fullName evidence="1">Uncharacterized protein</fullName>
    </submittedName>
</protein>
<keyword evidence="2" id="KW-1185">Reference proteome</keyword>
<evidence type="ECO:0000313" key="2">
    <source>
        <dbReference type="Proteomes" id="UP000291591"/>
    </source>
</evidence>
<dbReference type="AlphaFoldDB" id="A0A4Q7V2A5"/>
<reference evidence="1 2" key="1">
    <citation type="submission" date="2019-02" db="EMBL/GenBank/DDBJ databases">
        <title>Sequencing the genomes of 1000 actinobacteria strains.</title>
        <authorList>
            <person name="Klenk H.-P."/>
        </authorList>
    </citation>
    <scope>NUCLEOTIDE SEQUENCE [LARGE SCALE GENOMIC DNA]</scope>
    <source>
        <strain evidence="1 2">DSM 45779</strain>
    </source>
</reference>
<organism evidence="1 2">
    <name type="scientific">Pseudonocardia sediminis</name>
    <dbReference type="NCBI Taxonomy" id="1397368"/>
    <lineage>
        <taxon>Bacteria</taxon>
        <taxon>Bacillati</taxon>
        <taxon>Actinomycetota</taxon>
        <taxon>Actinomycetes</taxon>
        <taxon>Pseudonocardiales</taxon>
        <taxon>Pseudonocardiaceae</taxon>
        <taxon>Pseudonocardia</taxon>
    </lineage>
</organism>